<dbReference type="Gene3D" id="3.40.630.30">
    <property type="match status" value="1"/>
</dbReference>
<dbReference type="Proteomes" id="UP000190814">
    <property type="component" value="Unassembled WGS sequence"/>
</dbReference>
<dbReference type="PANTHER" id="PTHR43233">
    <property type="entry name" value="FAMILY N-ACETYLTRANSFERASE, PUTATIVE (AFU_ORTHOLOGUE AFUA_6G03350)-RELATED"/>
    <property type="match status" value="1"/>
</dbReference>
<keyword evidence="3" id="KW-1185">Reference proteome</keyword>
<dbReference type="PANTHER" id="PTHR43233:SF1">
    <property type="entry name" value="FAMILY N-ACETYLTRANSFERASE, PUTATIVE (AFU_ORTHOLOGUE AFUA_6G03350)-RELATED"/>
    <property type="match status" value="1"/>
</dbReference>
<dbReference type="InterPro" id="IPR053144">
    <property type="entry name" value="Acetyltransferase_Butenolide"/>
</dbReference>
<dbReference type="Pfam" id="PF13508">
    <property type="entry name" value="Acetyltransf_7"/>
    <property type="match status" value="1"/>
</dbReference>
<evidence type="ECO:0000313" key="3">
    <source>
        <dbReference type="Proteomes" id="UP000190814"/>
    </source>
</evidence>
<dbReference type="PROSITE" id="PS51186">
    <property type="entry name" value="GNAT"/>
    <property type="match status" value="1"/>
</dbReference>
<dbReference type="EMBL" id="FUXZ01000007">
    <property type="protein sequence ID" value="SKA66270.1"/>
    <property type="molecule type" value="Genomic_DNA"/>
</dbReference>
<protein>
    <submittedName>
        <fullName evidence="2">Acetyltransferase (GNAT) domain-containing protein</fullName>
    </submittedName>
</protein>
<reference evidence="2 3" key="1">
    <citation type="submission" date="2017-02" db="EMBL/GenBank/DDBJ databases">
        <authorList>
            <person name="Peterson S.W."/>
        </authorList>
    </citation>
    <scope>NUCLEOTIDE SEQUENCE [LARGE SCALE GENOMIC DNA]</scope>
    <source>
        <strain evidence="2 3">ATCC 35992</strain>
    </source>
</reference>
<gene>
    <name evidence="2" type="ORF">SAMN02745111_01265</name>
</gene>
<feature type="domain" description="N-acetyltransferase" evidence="1">
    <location>
        <begin position="1"/>
        <end position="142"/>
    </location>
</feature>
<dbReference type="GO" id="GO:0016747">
    <property type="term" value="F:acyltransferase activity, transferring groups other than amino-acyl groups"/>
    <property type="evidence" value="ECO:0007669"/>
    <property type="project" value="InterPro"/>
</dbReference>
<evidence type="ECO:0000313" key="2">
    <source>
        <dbReference type="EMBL" id="SKA66270.1"/>
    </source>
</evidence>
<proteinExistence type="predicted"/>
<dbReference type="InterPro" id="IPR000182">
    <property type="entry name" value="GNAT_dom"/>
</dbReference>
<evidence type="ECO:0000259" key="1">
    <source>
        <dbReference type="PROSITE" id="PS51186"/>
    </source>
</evidence>
<organism evidence="2 3">
    <name type="scientific">Eubacterium uniforme</name>
    <dbReference type="NCBI Taxonomy" id="39495"/>
    <lineage>
        <taxon>Bacteria</taxon>
        <taxon>Bacillati</taxon>
        <taxon>Bacillota</taxon>
        <taxon>Clostridia</taxon>
        <taxon>Eubacteriales</taxon>
        <taxon>Eubacteriaceae</taxon>
        <taxon>Eubacterium</taxon>
    </lineage>
</organism>
<dbReference type="RefSeq" id="WP_078766130.1">
    <property type="nucleotide sequence ID" value="NZ_FUXZ01000007.1"/>
</dbReference>
<sequence>MITYKVNALTLETYLFLREEVRFKNLSIKQAQMAIDNCLFNVVAFDGDMPVGMGRVVGDGAVICYIQDLVVIPGYQKFGIGGNLLDKCVSYVESITLEGTEMMLALMCAKGREGFYLKHNFIARPTENLGPGMIKYISKKEE</sequence>
<dbReference type="SUPFAM" id="SSF55729">
    <property type="entry name" value="Acyl-CoA N-acyltransferases (Nat)"/>
    <property type="match status" value="1"/>
</dbReference>
<dbReference type="OrthoDB" id="9775804at2"/>
<keyword evidence="2" id="KW-0808">Transferase</keyword>
<dbReference type="CDD" id="cd04301">
    <property type="entry name" value="NAT_SF"/>
    <property type="match status" value="1"/>
</dbReference>
<dbReference type="InterPro" id="IPR016181">
    <property type="entry name" value="Acyl_CoA_acyltransferase"/>
</dbReference>
<dbReference type="AlphaFoldDB" id="A0A1T4VMS3"/>
<dbReference type="STRING" id="39495.SAMN02745111_01265"/>
<name>A0A1T4VMS3_9FIRM</name>
<accession>A0A1T4VMS3</accession>